<reference evidence="7 8" key="1">
    <citation type="submission" date="2019-12" db="EMBL/GenBank/DDBJ databases">
        <authorList>
            <person name="Yang R."/>
        </authorList>
    </citation>
    <scope>NUCLEOTIDE SEQUENCE [LARGE SCALE GENOMIC DNA]</scope>
    <source>
        <strain evidence="7 8">DONG20-135</strain>
    </source>
</reference>
<dbReference type="InterPro" id="IPR036191">
    <property type="entry name" value="RRF_sf"/>
</dbReference>
<evidence type="ECO:0000313" key="8">
    <source>
        <dbReference type="Proteomes" id="UP000434036"/>
    </source>
</evidence>
<dbReference type="Pfam" id="PF01765">
    <property type="entry name" value="RRF"/>
    <property type="match status" value="1"/>
</dbReference>
<dbReference type="EMBL" id="WUUQ01000002">
    <property type="protein sequence ID" value="MXQ73596.1"/>
    <property type="molecule type" value="Genomic_DNA"/>
</dbReference>
<organism evidence="7 8">
    <name type="scientific">Copranaerobaculum intestinale</name>
    <dbReference type="NCBI Taxonomy" id="2692629"/>
    <lineage>
        <taxon>Bacteria</taxon>
        <taxon>Bacillati</taxon>
        <taxon>Bacillota</taxon>
        <taxon>Erysipelotrichia</taxon>
        <taxon>Erysipelotrichales</taxon>
        <taxon>Erysipelotrichaceae</taxon>
        <taxon>Copranaerobaculum</taxon>
    </lineage>
</organism>
<dbReference type="GO" id="GO:0005737">
    <property type="term" value="C:cytoplasm"/>
    <property type="evidence" value="ECO:0007669"/>
    <property type="project" value="UniProtKB-SubCell"/>
</dbReference>
<comment type="caution">
    <text evidence="7">The sequence shown here is derived from an EMBL/GenBank/DDBJ whole genome shotgun (WGS) entry which is preliminary data.</text>
</comment>
<gene>
    <name evidence="5" type="primary">frr</name>
    <name evidence="7" type="ORF">GSF08_06570</name>
</gene>
<dbReference type="FunFam" id="1.10.132.20:FF:000001">
    <property type="entry name" value="Ribosome-recycling factor"/>
    <property type="match status" value="1"/>
</dbReference>
<dbReference type="NCBIfam" id="TIGR00496">
    <property type="entry name" value="frr"/>
    <property type="match status" value="1"/>
</dbReference>
<evidence type="ECO:0000256" key="2">
    <source>
        <dbReference type="ARBA" id="ARBA00005912"/>
    </source>
</evidence>
<dbReference type="RefSeq" id="WP_160625033.1">
    <property type="nucleotide sequence ID" value="NZ_WUUQ01000002.1"/>
</dbReference>
<dbReference type="AlphaFoldDB" id="A0A6N8U5W8"/>
<keyword evidence="8" id="KW-1185">Reference proteome</keyword>
<protein>
    <recommendedName>
        <fullName evidence="5">Ribosome-recycling factor</fullName>
        <shortName evidence="5">RRF</shortName>
    </recommendedName>
    <alternativeName>
        <fullName evidence="5">Ribosome-releasing factor</fullName>
    </alternativeName>
</protein>
<comment type="subcellular location">
    <subcellularLocation>
        <location evidence="1 5">Cytoplasm</location>
    </subcellularLocation>
</comment>
<dbReference type="PANTHER" id="PTHR20982">
    <property type="entry name" value="RIBOSOME RECYCLING FACTOR"/>
    <property type="match status" value="1"/>
</dbReference>
<evidence type="ECO:0000256" key="1">
    <source>
        <dbReference type="ARBA" id="ARBA00004496"/>
    </source>
</evidence>
<evidence type="ECO:0000259" key="6">
    <source>
        <dbReference type="Pfam" id="PF01765"/>
    </source>
</evidence>
<dbReference type="GO" id="GO:0006415">
    <property type="term" value="P:translational termination"/>
    <property type="evidence" value="ECO:0007669"/>
    <property type="project" value="UniProtKB-UniRule"/>
</dbReference>
<evidence type="ECO:0000313" key="7">
    <source>
        <dbReference type="EMBL" id="MXQ73596.1"/>
    </source>
</evidence>
<dbReference type="CDD" id="cd00520">
    <property type="entry name" value="RRF"/>
    <property type="match status" value="1"/>
</dbReference>
<comment type="similarity">
    <text evidence="2 5">Belongs to the RRF family.</text>
</comment>
<feature type="domain" description="Ribosome recycling factor" evidence="6">
    <location>
        <begin position="19"/>
        <end position="179"/>
    </location>
</feature>
<dbReference type="PANTHER" id="PTHR20982:SF3">
    <property type="entry name" value="MITOCHONDRIAL RIBOSOME RECYCLING FACTOR PSEUDO 1"/>
    <property type="match status" value="1"/>
</dbReference>
<dbReference type="InterPro" id="IPR023584">
    <property type="entry name" value="Ribosome_recyc_fac_dom"/>
</dbReference>
<dbReference type="SUPFAM" id="SSF55194">
    <property type="entry name" value="Ribosome recycling factor, RRF"/>
    <property type="match status" value="1"/>
</dbReference>
<dbReference type="Gene3D" id="3.30.1360.40">
    <property type="match status" value="1"/>
</dbReference>
<dbReference type="InterPro" id="IPR002661">
    <property type="entry name" value="Ribosome_recyc_fac"/>
</dbReference>
<evidence type="ECO:0000256" key="4">
    <source>
        <dbReference type="ARBA" id="ARBA00022917"/>
    </source>
</evidence>
<evidence type="ECO:0000256" key="5">
    <source>
        <dbReference type="HAMAP-Rule" id="MF_00040"/>
    </source>
</evidence>
<name>A0A6N8U5W8_9FIRM</name>
<proteinExistence type="inferred from homology"/>
<dbReference type="Proteomes" id="UP000434036">
    <property type="component" value="Unassembled WGS sequence"/>
</dbReference>
<reference evidence="7 8" key="2">
    <citation type="submission" date="2020-01" db="EMBL/GenBank/DDBJ databases">
        <title>Clostridiaceae sp. nov. isolated from the gut of human by culturomics.</title>
        <authorList>
            <person name="Chang Y."/>
        </authorList>
    </citation>
    <scope>NUCLEOTIDE SEQUENCE [LARGE SCALE GENOMIC DNA]</scope>
    <source>
        <strain evidence="7 8">DONG20-135</strain>
    </source>
</reference>
<dbReference type="HAMAP" id="MF_00040">
    <property type="entry name" value="RRF"/>
    <property type="match status" value="1"/>
</dbReference>
<comment type="function">
    <text evidence="5">Responsible for the release of ribosomes from messenger RNA at the termination of protein biosynthesis. May increase the efficiency of translation by recycling ribosomes from one round of translation to another.</text>
</comment>
<dbReference type="GO" id="GO:0043023">
    <property type="term" value="F:ribosomal large subunit binding"/>
    <property type="evidence" value="ECO:0007669"/>
    <property type="project" value="TreeGrafter"/>
</dbReference>
<keyword evidence="3 5" id="KW-0963">Cytoplasm</keyword>
<keyword evidence="4 5" id="KW-0648">Protein biosynthesis</keyword>
<dbReference type="Gene3D" id="1.10.132.20">
    <property type="entry name" value="Ribosome-recycling factor"/>
    <property type="match status" value="1"/>
</dbReference>
<accession>A0A6N8U5W8</accession>
<evidence type="ECO:0000256" key="3">
    <source>
        <dbReference type="ARBA" id="ARBA00022490"/>
    </source>
</evidence>
<sequence>MQEILNSVTEKMEKAISGLENNLKTIRTGRANPTLLDRVHVDYYGSATPLNQLASIQVVEGRQLMIKPFDKNILKDVEHAVYAADLGLTPQNDGQVIRILVPALTEDRRKELAKDAHKMGEDAKIIVRNARRDGNDMVKKNADLTEDGKHDAEDQIQKLTDVYVKKVDAVIAEKTKEIMSV</sequence>
<dbReference type="FunFam" id="3.30.1360.40:FF:000001">
    <property type="entry name" value="Ribosome-recycling factor"/>
    <property type="match status" value="1"/>
</dbReference>